<dbReference type="EMBL" id="CP021255">
    <property type="protein sequence ID" value="AVD71791.1"/>
    <property type="molecule type" value="Genomic_DNA"/>
</dbReference>
<feature type="domain" description="N-acetyltransferase" evidence="1">
    <location>
        <begin position="4"/>
        <end position="89"/>
    </location>
</feature>
<name>A0A2L1GQ37_9BACT</name>
<dbReference type="Gene3D" id="3.40.630.30">
    <property type="match status" value="1"/>
</dbReference>
<proteinExistence type="predicted"/>
<dbReference type="AlphaFoldDB" id="A0A2L1GQ37"/>
<organism evidence="2 3">
    <name type="scientific">Desulfobulbus oralis</name>
    <dbReference type="NCBI Taxonomy" id="1986146"/>
    <lineage>
        <taxon>Bacteria</taxon>
        <taxon>Pseudomonadati</taxon>
        <taxon>Thermodesulfobacteriota</taxon>
        <taxon>Desulfobulbia</taxon>
        <taxon>Desulfobulbales</taxon>
        <taxon>Desulfobulbaceae</taxon>
        <taxon>Desulfobulbus</taxon>
    </lineage>
</organism>
<dbReference type="GO" id="GO:0016740">
    <property type="term" value="F:transferase activity"/>
    <property type="evidence" value="ECO:0007669"/>
    <property type="project" value="UniProtKB-KW"/>
</dbReference>
<keyword evidence="2" id="KW-0808">Transferase</keyword>
<evidence type="ECO:0000313" key="3">
    <source>
        <dbReference type="Proteomes" id="UP000239867"/>
    </source>
</evidence>
<sequence>MELVHKPELSRYELSAGGATAVLEYESEGEVLVFTHTFVPEALRGQNIAGRLTRFALDDVRQAGKKVRPQCSYTQLFLRRHPEYAPLQAEGATPAPACALPRNR</sequence>
<dbReference type="InterPro" id="IPR016181">
    <property type="entry name" value="Acyl_CoA_acyltransferase"/>
</dbReference>
<dbReference type="RefSeq" id="WP_104937022.1">
    <property type="nucleotide sequence ID" value="NZ_CP021255.1"/>
</dbReference>
<dbReference type="PROSITE" id="PS51729">
    <property type="entry name" value="GNAT_YJDJ"/>
    <property type="match status" value="1"/>
</dbReference>
<dbReference type="InterPro" id="IPR045057">
    <property type="entry name" value="Gcn5-rel_NAT"/>
</dbReference>
<dbReference type="OrthoDB" id="9793389at2"/>
<gene>
    <name evidence="2" type="ORF">CAY53_10215</name>
</gene>
<reference evidence="2 3" key="1">
    <citation type="journal article" date="2018" name="MBio">
        <title>Insights into the evolution of host association through the isolation and characterization of a novel human periodontal pathobiont, Desulfobulbus oralis.</title>
        <authorList>
            <person name="Cross K.L."/>
            <person name="Chirania P."/>
            <person name="Xiong W."/>
            <person name="Beall C.J."/>
            <person name="Elkins J.G."/>
            <person name="Giannone R.J."/>
            <person name="Griffen A.L."/>
            <person name="Guss A.M."/>
            <person name="Hettich R.L."/>
            <person name="Joshi S.S."/>
            <person name="Mokrzan E.M."/>
            <person name="Martin R.K."/>
            <person name="Zhulin I.B."/>
            <person name="Leys E.J."/>
            <person name="Podar M."/>
        </authorList>
    </citation>
    <scope>NUCLEOTIDE SEQUENCE [LARGE SCALE GENOMIC DNA]</scope>
    <source>
        <strain evidence="2 3">ORNL</strain>
    </source>
</reference>
<dbReference type="Pfam" id="PF14542">
    <property type="entry name" value="Acetyltransf_CG"/>
    <property type="match status" value="1"/>
</dbReference>
<dbReference type="PANTHER" id="PTHR31435:SF9">
    <property type="entry name" value="PROTEIN NATD1"/>
    <property type="match status" value="1"/>
</dbReference>
<evidence type="ECO:0000259" key="1">
    <source>
        <dbReference type="PROSITE" id="PS51729"/>
    </source>
</evidence>
<dbReference type="Proteomes" id="UP000239867">
    <property type="component" value="Chromosome"/>
</dbReference>
<dbReference type="KEGG" id="deo:CAY53_10215"/>
<accession>A0A2L1GQ37</accession>
<dbReference type="SUPFAM" id="SSF55729">
    <property type="entry name" value="Acyl-CoA N-acyltransferases (Nat)"/>
    <property type="match status" value="1"/>
</dbReference>
<evidence type="ECO:0000313" key="2">
    <source>
        <dbReference type="EMBL" id="AVD71791.1"/>
    </source>
</evidence>
<protein>
    <submittedName>
        <fullName evidence="2">GNAT family N-acetyltransferase</fullName>
    </submittedName>
</protein>
<keyword evidence="3" id="KW-1185">Reference proteome</keyword>
<dbReference type="PANTHER" id="PTHR31435">
    <property type="entry name" value="PROTEIN NATD1"/>
    <property type="match status" value="1"/>
</dbReference>
<dbReference type="InterPro" id="IPR031165">
    <property type="entry name" value="GNAT_YJDJ"/>
</dbReference>